<keyword evidence="1" id="KW-0378">Hydrolase</keyword>
<keyword evidence="1" id="KW-0540">Nuclease</keyword>
<keyword evidence="1" id="KW-0255">Endonuclease</keyword>
<comment type="caution">
    <text evidence="1">The sequence shown here is derived from an EMBL/GenBank/DDBJ whole genome shotgun (WGS) entry which is preliminary data.</text>
</comment>
<reference evidence="1 2" key="1">
    <citation type="journal article" date="2021" name="Elife">
        <title>Chloroplast acquisition without the gene transfer in kleptoplastic sea slugs, Plakobranchus ocellatus.</title>
        <authorList>
            <person name="Maeda T."/>
            <person name="Takahashi S."/>
            <person name="Yoshida T."/>
            <person name="Shimamura S."/>
            <person name="Takaki Y."/>
            <person name="Nagai Y."/>
            <person name="Toyoda A."/>
            <person name="Suzuki Y."/>
            <person name="Arimoto A."/>
            <person name="Ishii H."/>
            <person name="Satoh N."/>
            <person name="Nishiyama T."/>
            <person name="Hasebe M."/>
            <person name="Maruyama T."/>
            <person name="Minagawa J."/>
            <person name="Obokata J."/>
            <person name="Shigenobu S."/>
        </authorList>
    </citation>
    <scope>NUCLEOTIDE SEQUENCE [LARGE SCALE GENOMIC DNA]</scope>
</reference>
<protein>
    <submittedName>
        <fullName evidence="1">Endonuclease-reverse transcriptase</fullName>
    </submittedName>
</protein>
<keyword evidence="2" id="KW-1185">Reference proteome</keyword>
<dbReference type="EMBL" id="BMAT01008813">
    <property type="protein sequence ID" value="GFR93081.1"/>
    <property type="molecule type" value="Genomic_DNA"/>
</dbReference>
<proteinExistence type="predicted"/>
<evidence type="ECO:0000313" key="1">
    <source>
        <dbReference type="EMBL" id="GFR93081.1"/>
    </source>
</evidence>
<dbReference type="Proteomes" id="UP000762676">
    <property type="component" value="Unassembled WGS sequence"/>
</dbReference>
<dbReference type="AlphaFoldDB" id="A0AAV4H8M1"/>
<dbReference type="GO" id="GO:0004519">
    <property type="term" value="F:endonuclease activity"/>
    <property type="evidence" value="ECO:0007669"/>
    <property type="project" value="UniProtKB-KW"/>
</dbReference>
<sequence>MENAIGPLVDLLTIVRQRKLKFYDHTTRSSGLNKVTMQDTVNGDRKIGRPKKRWEDNIRELTGLELINTLRKADDREKWKAVVKRSSTGTRRIPNLKDM</sequence>
<gene>
    <name evidence="1" type="ORF">ElyMa_004370000</name>
</gene>
<evidence type="ECO:0000313" key="2">
    <source>
        <dbReference type="Proteomes" id="UP000762676"/>
    </source>
</evidence>
<accession>A0AAV4H8M1</accession>
<name>A0AAV4H8M1_9GAST</name>
<organism evidence="1 2">
    <name type="scientific">Elysia marginata</name>
    <dbReference type="NCBI Taxonomy" id="1093978"/>
    <lineage>
        <taxon>Eukaryota</taxon>
        <taxon>Metazoa</taxon>
        <taxon>Spiralia</taxon>
        <taxon>Lophotrochozoa</taxon>
        <taxon>Mollusca</taxon>
        <taxon>Gastropoda</taxon>
        <taxon>Heterobranchia</taxon>
        <taxon>Euthyneura</taxon>
        <taxon>Panpulmonata</taxon>
        <taxon>Sacoglossa</taxon>
        <taxon>Placobranchoidea</taxon>
        <taxon>Plakobranchidae</taxon>
        <taxon>Elysia</taxon>
    </lineage>
</organism>